<name>A0A1F6FS29_9BACT</name>
<dbReference type="Pfam" id="PF01966">
    <property type="entry name" value="HD"/>
    <property type="match status" value="1"/>
</dbReference>
<dbReference type="PANTHER" id="PTHR38659">
    <property type="entry name" value="METAL-DEPENDENT PHOSPHOHYDROLASE"/>
    <property type="match status" value="1"/>
</dbReference>
<dbReference type="EMBL" id="MFMT01000016">
    <property type="protein sequence ID" value="OGG88669.1"/>
    <property type="molecule type" value="Genomic_DNA"/>
</dbReference>
<gene>
    <name evidence="2" type="ORF">A2592_02195</name>
</gene>
<comment type="caution">
    <text evidence="2">The sequence shown here is derived from an EMBL/GenBank/DDBJ whole genome shotgun (WGS) entry which is preliminary data.</text>
</comment>
<dbReference type="Proteomes" id="UP000179230">
    <property type="component" value="Unassembled WGS sequence"/>
</dbReference>
<dbReference type="InterPro" id="IPR003607">
    <property type="entry name" value="HD/PDEase_dom"/>
</dbReference>
<evidence type="ECO:0000313" key="3">
    <source>
        <dbReference type="Proteomes" id="UP000179230"/>
    </source>
</evidence>
<dbReference type="AlphaFoldDB" id="A0A1F6FS29"/>
<reference evidence="2 3" key="1">
    <citation type="journal article" date="2016" name="Nat. Commun.">
        <title>Thousands of microbial genomes shed light on interconnected biogeochemical processes in an aquifer system.</title>
        <authorList>
            <person name="Anantharaman K."/>
            <person name="Brown C.T."/>
            <person name="Hug L.A."/>
            <person name="Sharon I."/>
            <person name="Castelle C.J."/>
            <person name="Probst A.J."/>
            <person name="Thomas B.C."/>
            <person name="Singh A."/>
            <person name="Wilkins M.J."/>
            <person name="Karaoz U."/>
            <person name="Brodie E.L."/>
            <person name="Williams K.H."/>
            <person name="Hubbard S.S."/>
            <person name="Banfield J.F."/>
        </authorList>
    </citation>
    <scope>NUCLEOTIDE SEQUENCE [LARGE SCALE GENOMIC DNA]</scope>
</reference>
<evidence type="ECO:0000313" key="2">
    <source>
        <dbReference type="EMBL" id="OGG88669.1"/>
    </source>
</evidence>
<dbReference type="InterPro" id="IPR006675">
    <property type="entry name" value="HDIG_dom"/>
</dbReference>
<dbReference type="SUPFAM" id="SSF109604">
    <property type="entry name" value="HD-domain/PDEase-like"/>
    <property type="match status" value="1"/>
</dbReference>
<feature type="domain" description="HD" evidence="1">
    <location>
        <begin position="25"/>
        <end position="114"/>
    </location>
</feature>
<dbReference type="InterPro" id="IPR006674">
    <property type="entry name" value="HD_domain"/>
</dbReference>
<evidence type="ECO:0000259" key="1">
    <source>
        <dbReference type="Pfam" id="PF01966"/>
    </source>
</evidence>
<dbReference type="CDD" id="cd00077">
    <property type="entry name" value="HDc"/>
    <property type="match status" value="1"/>
</dbReference>
<organism evidence="2 3">
    <name type="scientific">Candidatus Kaiserbacteria bacterium RIFOXYD1_FULL_42_15</name>
    <dbReference type="NCBI Taxonomy" id="1798532"/>
    <lineage>
        <taxon>Bacteria</taxon>
        <taxon>Candidatus Kaiseribacteriota</taxon>
    </lineage>
</organism>
<dbReference type="PANTHER" id="PTHR38659:SF2">
    <property type="entry name" value="HDIG DOMAIN PROTEIN"/>
    <property type="match status" value="1"/>
</dbReference>
<sequence length="187" mass="21236">MTLPTKDEARALLTEYVTDTYQRFHAEMVARAVEGYAEKLGEDTHLWWLTGYLHDIDYDKHPTEHPGPSLQWFAEWNYPPELIHAVEAHADGFNGFTTKPATPLAKALMACDEICGIFYAYQKLNPVPFTEIKESSIKKRLNETRFAPSINREHIATAVTNFGITIDEHINNLIAFFATLPTPPTKS</sequence>
<protein>
    <recommendedName>
        <fullName evidence="1">HD domain-containing protein</fullName>
    </recommendedName>
</protein>
<accession>A0A1F6FS29</accession>
<proteinExistence type="predicted"/>
<dbReference type="NCBIfam" id="TIGR00277">
    <property type="entry name" value="HDIG"/>
    <property type="match status" value="1"/>
</dbReference>
<dbReference type="Gene3D" id="1.10.3210.10">
    <property type="entry name" value="Hypothetical protein af1432"/>
    <property type="match status" value="1"/>
</dbReference>